<dbReference type="PRINTS" id="PR00171">
    <property type="entry name" value="SUGRTRNSPORT"/>
</dbReference>
<dbReference type="AlphaFoldDB" id="A0A151XHC4"/>
<dbReference type="InterPro" id="IPR050549">
    <property type="entry name" value="MFS_Trehalose_Transporter"/>
</dbReference>
<feature type="transmembrane region" description="Helical" evidence="6">
    <location>
        <begin position="293"/>
        <end position="316"/>
    </location>
</feature>
<dbReference type="PANTHER" id="PTHR48021">
    <property type="match status" value="1"/>
</dbReference>
<dbReference type="InterPro" id="IPR005828">
    <property type="entry name" value="MFS_sugar_transport-like"/>
</dbReference>
<sequence length="476" mass="53521">MALINEGATQGYSAVVLPILKSNTSSLTLNEMETLFFASTVSITPLIGSLICLITMHYGRQCTMIVCGVTFSLGWILIASSYNVIQLFIGRMLTGISIGLASPSIEIYLSEISIPAWREFATITPNIGVSAGVLLVYFLGFIAQNNWRLIAAFFTIPSITLVLCNIFFLRESPMWLLLKGRKEAAKIALLRIRGLLQETIEFQEEFTRMMNYNTLTNDLKTSENCQIASSLTTEIGQKSFLMNVSSKLKSIRRIILLPEVWKPTVILNFYFFFQRFSGTYVIIYYCVDIISRINITIDPFLITVIVGIIQVVFNIISACCSMRIGRRSISIVSGTGMSISLGVLAVYLQFFEDTGVAAIPLICILFYVALGAYGFFSMPWSMIPELYPTKYVNFLGPLTIIVALLYDYIVTQLYPIMITYNRNGTIYFYCIMSIIATIFLIIVLPETLGKTKTEIEEAFRGKLQIDETFKKIEDAY</sequence>
<feature type="transmembrane region" description="Helical" evidence="6">
    <location>
        <begin position="426"/>
        <end position="444"/>
    </location>
</feature>
<feature type="transmembrane region" description="Helical" evidence="6">
    <location>
        <begin position="388"/>
        <end position="406"/>
    </location>
</feature>
<dbReference type="SUPFAM" id="SSF103473">
    <property type="entry name" value="MFS general substrate transporter"/>
    <property type="match status" value="1"/>
</dbReference>
<dbReference type="GO" id="GO:0016020">
    <property type="term" value="C:membrane"/>
    <property type="evidence" value="ECO:0007669"/>
    <property type="project" value="UniProtKB-SubCell"/>
</dbReference>
<dbReference type="InterPro" id="IPR036259">
    <property type="entry name" value="MFS_trans_sf"/>
</dbReference>
<proteinExistence type="predicted"/>
<evidence type="ECO:0000256" key="4">
    <source>
        <dbReference type="ARBA" id="ARBA00023136"/>
    </source>
</evidence>
<evidence type="ECO:0000313" key="8">
    <source>
        <dbReference type="EMBL" id="KYQ59610.1"/>
    </source>
</evidence>
<feature type="transmembrane region" description="Helical" evidence="6">
    <location>
        <begin position="356"/>
        <end position="376"/>
    </location>
</feature>
<reference evidence="8 9" key="1">
    <citation type="submission" date="2015-09" db="EMBL/GenBank/DDBJ databases">
        <title>Trachymyrmex zeteki WGS genome.</title>
        <authorList>
            <person name="Nygaard S."/>
            <person name="Hu H."/>
            <person name="Boomsma J."/>
            <person name="Zhang G."/>
        </authorList>
    </citation>
    <scope>NUCLEOTIDE SEQUENCE [LARGE SCALE GENOMIC DNA]</scope>
    <source>
        <strain evidence="8">Tzet28-1</strain>
        <tissue evidence="8">Whole body</tissue>
    </source>
</reference>
<keyword evidence="2 6" id="KW-0812">Transmembrane</keyword>
<keyword evidence="9" id="KW-1185">Reference proteome</keyword>
<accession>A0A151XHC4</accession>
<organism evidence="8 9">
    <name type="scientific">Mycetomoellerius zeteki</name>
    <dbReference type="NCBI Taxonomy" id="64791"/>
    <lineage>
        <taxon>Eukaryota</taxon>
        <taxon>Metazoa</taxon>
        <taxon>Ecdysozoa</taxon>
        <taxon>Arthropoda</taxon>
        <taxon>Hexapoda</taxon>
        <taxon>Insecta</taxon>
        <taxon>Pterygota</taxon>
        <taxon>Neoptera</taxon>
        <taxon>Endopterygota</taxon>
        <taxon>Hymenoptera</taxon>
        <taxon>Apocrita</taxon>
        <taxon>Aculeata</taxon>
        <taxon>Formicoidea</taxon>
        <taxon>Formicidae</taxon>
        <taxon>Myrmicinae</taxon>
        <taxon>Mycetomoellerius</taxon>
    </lineage>
</organism>
<evidence type="ECO:0000256" key="3">
    <source>
        <dbReference type="ARBA" id="ARBA00022989"/>
    </source>
</evidence>
<comment type="subcellular location">
    <subcellularLocation>
        <location evidence="1">Membrane</location>
        <topology evidence="1">Multi-pass membrane protein</topology>
    </subcellularLocation>
</comment>
<keyword evidence="3 6" id="KW-1133">Transmembrane helix</keyword>
<keyword evidence="5" id="KW-0325">Glycoprotein</keyword>
<feature type="transmembrane region" description="Helical" evidence="6">
    <location>
        <begin position="149"/>
        <end position="169"/>
    </location>
</feature>
<feature type="transmembrane region" description="Helical" evidence="6">
    <location>
        <begin position="62"/>
        <end position="82"/>
    </location>
</feature>
<evidence type="ECO:0000256" key="2">
    <source>
        <dbReference type="ARBA" id="ARBA00022692"/>
    </source>
</evidence>
<dbReference type="InterPro" id="IPR020846">
    <property type="entry name" value="MFS_dom"/>
</dbReference>
<dbReference type="Gene3D" id="1.20.1250.20">
    <property type="entry name" value="MFS general substrate transporter like domains"/>
    <property type="match status" value="1"/>
</dbReference>
<feature type="transmembrane region" description="Helical" evidence="6">
    <location>
        <begin position="35"/>
        <end position="55"/>
    </location>
</feature>
<dbReference type="Pfam" id="PF00083">
    <property type="entry name" value="Sugar_tr"/>
    <property type="match status" value="1"/>
</dbReference>
<dbReference type="EMBL" id="KQ982138">
    <property type="protein sequence ID" value="KYQ59610.1"/>
    <property type="molecule type" value="Genomic_DNA"/>
</dbReference>
<dbReference type="STRING" id="64791.A0A151XHC4"/>
<feature type="domain" description="Major facilitator superfamily (MFS) profile" evidence="7">
    <location>
        <begin position="1"/>
        <end position="448"/>
    </location>
</feature>
<dbReference type="InterPro" id="IPR005829">
    <property type="entry name" value="Sugar_transporter_CS"/>
</dbReference>
<dbReference type="Proteomes" id="UP000075809">
    <property type="component" value="Unassembled WGS sequence"/>
</dbReference>
<dbReference type="PANTHER" id="PTHR48021:SF1">
    <property type="entry name" value="GH07001P-RELATED"/>
    <property type="match status" value="1"/>
</dbReference>
<protein>
    <submittedName>
        <fullName evidence="8">Facilitated trehalose transporter Tret1</fullName>
    </submittedName>
</protein>
<evidence type="ECO:0000256" key="1">
    <source>
        <dbReference type="ARBA" id="ARBA00004141"/>
    </source>
</evidence>
<evidence type="ECO:0000259" key="7">
    <source>
        <dbReference type="PROSITE" id="PS50850"/>
    </source>
</evidence>
<dbReference type="PROSITE" id="PS50850">
    <property type="entry name" value="MFS"/>
    <property type="match status" value="1"/>
</dbReference>
<evidence type="ECO:0000256" key="6">
    <source>
        <dbReference type="SAM" id="Phobius"/>
    </source>
</evidence>
<evidence type="ECO:0000313" key="9">
    <source>
        <dbReference type="Proteomes" id="UP000075809"/>
    </source>
</evidence>
<feature type="transmembrane region" description="Helical" evidence="6">
    <location>
        <begin position="328"/>
        <end position="350"/>
    </location>
</feature>
<gene>
    <name evidence="8" type="ORF">ALC60_01276</name>
</gene>
<name>A0A151XHC4_9HYME</name>
<dbReference type="PROSITE" id="PS00217">
    <property type="entry name" value="SUGAR_TRANSPORT_2"/>
    <property type="match status" value="1"/>
</dbReference>
<keyword evidence="4 6" id="KW-0472">Membrane</keyword>
<feature type="transmembrane region" description="Helical" evidence="6">
    <location>
        <begin position="121"/>
        <end position="143"/>
    </location>
</feature>
<dbReference type="InterPro" id="IPR003663">
    <property type="entry name" value="Sugar/inositol_transpt"/>
</dbReference>
<evidence type="ECO:0000256" key="5">
    <source>
        <dbReference type="ARBA" id="ARBA00023180"/>
    </source>
</evidence>
<dbReference type="GO" id="GO:0022857">
    <property type="term" value="F:transmembrane transporter activity"/>
    <property type="evidence" value="ECO:0007669"/>
    <property type="project" value="InterPro"/>
</dbReference>